<sequence length="63" mass="7064">MAETPNSVPVSSSARFPDTLQISKKLHLPKNTRVANAVSMFTKILRFFNSYFVKAYQRLSTAG</sequence>
<organism evidence="1 2">
    <name type="scientific">Nostoc sphaeroides CCNUC1</name>
    <dbReference type="NCBI Taxonomy" id="2653204"/>
    <lineage>
        <taxon>Bacteria</taxon>
        <taxon>Bacillati</taxon>
        <taxon>Cyanobacteriota</taxon>
        <taxon>Cyanophyceae</taxon>
        <taxon>Nostocales</taxon>
        <taxon>Nostocaceae</taxon>
        <taxon>Nostoc</taxon>
    </lineage>
</organism>
<name>A0A5P8W6U0_9NOSO</name>
<protein>
    <submittedName>
        <fullName evidence="1">Uncharacterized protein</fullName>
    </submittedName>
</protein>
<dbReference type="EMBL" id="CP045226">
    <property type="protein sequence ID" value="QFS48448.1"/>
    <property type="molecule type" value="Genomic_DNA"/>
</dbReference>
<dbReference type="AlphaFoldDB" id="A0A5P8W6U0"/>
<dbReference type="KEGG" id="nsh:GXM_05942"/>
<proteinExistence type="predicted"/>
<gene>
    <name evidence="1" type="ORF">GXM_05942</name>
</gene>
<evidence type="ECO:0000313" key="2">
    <source>
        <dbReference type="Proteomes" id="UP000326678"/>
    </source>
</evidence>
<dbReference type="Proteomes" id="UP000326678">
    <property type="component" value="Chromosome Gxm1"/>
</dbReference>
<keyword evidence="2" id="KW-1185">Reference proteome</keyword>
<accession>A0A5P8W6U0</accession>
<reference evidence="1 2" key="1">
    <citation type="submission" date="2019-10" db="EMBL/GenBank/DDBJ databases">
        <title>Genomic and transcriptomic insights into the perfect genentic adaptation of a filamentous nitrogen-fixing cyanobacterium to rice fields.</title>
        <authorList>
            <person name="Chen Z."/>
        </authorList>
    </citation>
    <scope>NUCLEOTIDE SEQUENCE [LARGE SCALE GENOMIC DNA]</scope>
    <source>
        <strain evidence="1">CCNUC1</strain>
    </source>
</reference>
<evidence type="ECO:0000313" key="1">
    <source>
        <dbReference type="EMBL" id="QFS48448.1"/>
    </source>
</evidence>